<keyword evidence="1" id="KW-0472">Membrane</keyword>
<dbReference type="Pfam" id="PF05675">
    <property type="entry name" value="DUF817"/>
    <property type="match status" value="1"/>
</dbReference>
<feature type="transmembrane region" description="Helical" evidence="1">
    <location>
        <begin position="118"/>
        <end position="138"/>
    </location>
</feature>
<keyword evidence="1" id="KW-0812">Transmembrane</keyword>
<organism evidence="2 3">
    <name type="scientific">Lentibacillus kapialis</name>
    <dbReference type="NCBI Taxonomy" id="340214"/>
    <lineage>
        <taxon>Bacteria</taxon>
        <taxon>Bacillati</taxon>
        <taxon>Bacillota</taxon>
        <taxon>Bacilli</taxon>
        <taxon>Bacillales</taxon>
        <taxon>Bacillaceae</taxon>
        <taxon>Lentibacillus</taxon>
    </lineage>
</organism>
<evidence type="ECO:0000256" key="1">
    <source>
        <dbReference type="SAM" id="Phobius"/>
    </source>
</evidence>
<comment type="caution">
    <text evidence="2">The sequence shown here is derived from an EMBL/GenBank/DDBJ whole genome shotgun (WGS) entry which is preliminary data.</text>
</comment>
<feature type="transmembrane region" description="Helical" evidence="1">
    <location>
        <begin position="247"/>
        <end position="264"/>
    </location>
</feature>
<dbReference type="PIRSF" id="PIRSF009141">
    <property type="entry name" value="UCP009141"/>
    <property type="match status" value="1"/>
</dbReference>
<reference evidence="2" key="1">
    <citation type="journal article" date="2014" name="Int. J. Syst. Evol. Microbiol.">
        <title>Complete genome sequence of Corynebacterium casei LMG S-19264T (=DSM 44701T), isolated from a smear-ripened cheese.</title>
        <authorList>
            <consortium name="US DOE Joint Genome Institute (JGI-PGF)"/>
            <person name="Walter F."/>
            <person name="Albersmeier A."/>
            <person name="Kalinowski J."/>
            <person name="Ruckert C."/>
        </authorList>
    </citation>
    <scope>NUCLEOTIDE SEQUENCE</scope>
    <source>
        <strain evidence="2">JCM 12580</strain>
    </source>
</reference>
<accession>A0A917UYB2</accession>
<dbReference type="AlphaFoldDB" id="A0A917UYB2"/>
<keyword evidence="1" id="KW-1133">Transmembrane helix</keyword>
<feature type="transmembrane region" description="Helical" evidence="1">
    <location>
        <begin position="87"/>
        <end position="106"/>
    </location>
</feature>
<feature type="transmembrane region" description="Helical" evidence="1">
    <location>
        <begin position="150"/>
        <end position="170"/>
    </location>
</feature>
<protein>
    <recommendedName>
        <fullName evidence="4">DUF817 domain-containing protein</fullName>
    </recommendedName>
</protein>
<dbReference type="Proteomes" id="UP000658382">
    <property type="component" value="Unassembled WGS sequence"/>
</dbReference>
<feature type="transmembrane region" description="Helical" evidence="1">
    <location>
        <begin position="205"/>
        <end position="227"/>
    </location>
</feature>
<keyword evidence="3" id="KW-1185">Reference proteome</keyword>
<sequence length="274" mass="31931">MNVTIQRDSQKKSIEEKIMRAIKQLVRFGWEQALSCLFPVVIFASLAVTQILPLSFLPRYDWLLLIFLLMQWGMIRSGLETRDELKVITLFHLIGFALEIFKVHMGSWSYPEEGYSKIFGVPLYSGFMYASVASYLCQAWRRLKVDLVKWPPFLAVVPLAAAIYLNFFTHHYWADVRWWLSALVIIVFYRSWVTYEVGRTRYRMPLVFSFVLIGFFIWIAENIATFFGAWEYPNQTNAWSLVHLGKVSSWLLLVIVSFLIVATLKQVKGKMAQG</sequence>
<feature type="transmembrane region" description="Helical" evidence="1">
    <location>
        <begin position="176"/>
        <end position="193"/>
    </location>
</feature>
<dbReference type="EMBL" id="BMNQ01000021">
    <property type="protein sequence ID" value="GGJ95788.1"/>
    <property type="molecule type" value="Genomic_DNA"/>
</dbReference>
<evidence type="ECO:0000313" key="3">
    <source>
        <dbReference type="Proteomes" id="UP000658382"/>
    </source>
</evidence>
<feature type="transmembrane region" description="Helical" evidence="1">
    <location>
        <begin position="59"/>
        <end position="75"/>
    </location>
</feature>
<evidence type="ECO:0000313" key="2">
    <source>
        <dbReference type="EMBL" id="GGJ95788.1"/>
    </source>
</evidence>
<proteinExistence type="predicted"/>
<name>A0A917UYB2_9BACI</name>
<reference evidence="2" key="2">
    <citation type="submission" date="2020-09" db="EMBL/GenBank/DDBJ databases">
        <authorList>
            <person name="Sun Q."/>
            <person name="Ohkuma M."/>
        </authorList>
    </citation>
    <scope>NUCLEOTIDE SEQUENCE</scope>
    <source>
        <strain evidence="2">JCM 12580</strain>
    </source>
</reference>
<evidence type="ECO:0008006" key="4">
    <source>
        <dbReference type="Google" id="ProtNLM"/>
    </source>
</evidence>
<dbReference type="InterPro" id="IPR008535">
    <property type="entry name" value="DUF817"/>
</dbReference>
<feature type="transmembrane region" description="Helical" evidence="1">
    <location>
        <begin position="33"/>
        <end position="53"/>
    </location>
</feature>
<gene>
    <name evidence="2" type="primary">yoaT</name>
    <name evidence="2" type="ORF">GCM10007063_17800</name>
</gene>